<accession>A0A0A9GQ50</accession>
<dbReference type="AlphaFoldDB" id="A0A0A9GQ50"/>
<reference evidence="1" key="1">
    <citation type="submission" date="2014-09" db="EMBL/GenBank/DDBJ databases">
        <authorList>
            <person name="Magalhaes I.L.F."/>
            <person name="Oliveira U."/>
            <person name="Santos F.R."/>
            <person name="Vidigal T.H.D.A."/>
            <person name="Brescovit A.D."/>
            <person name="Santos A.J."/>
        </authorList>
    </citation>
    <scope>NUCLEOTIDE SEQUENCE</scope>
    <source>
        <tissue evidence="1">Shoot tissue taken approximately 20 cm above the soil surface</tissue>
    </source>
</reference>
<organism evidence="1">
    <name type="scientific">Arundo donax</name>
    <name type="common">Giant reed</name>
    <name type="synonym">Donax arundinaceus</name>
    <dbReference type="NCBI Taxonomy" id="35708"/>
    <lineage>
        <taxon>Eukaryota</taxon>
        <taxon>Viridiplantae</taxon>
        <taxon>Streptophyta</taxon>
        <taxon>Embryophyta</taxon>
        <taxon>Tracheophyta</taxon>
        <taxon>Spermatophyta</taxon>
        <taxon>Magnoliopsida</taxon>
        <taxon>Liliopsida</taxon>
        <taxon>Poales</taxon>
        <taxon>Poaceae</taxon>
        <taxon>PACMAD clade</taxon>
        <taxon>Arundinoideae</taxon>
        <taxon>Arundineae</taxon>
        <taxon>Arundo</taxon>
    </lineage>
</organism>
<protein>
    <submittedName>
        <fullName evidence="1">Uncharacterized protein</fullName>
    </submittedName>
</protein>
<evidence type="ECO:0000313" key="1">
    <source>
        <dbReference type="EMBL" id="JAE22818.1"/>
    </source>
</evidence>
<proteinExistence type="predicted"/>
<sequence>MWLGWTVAPGTGFVCGTLPVRPTGLSLLAPWLGNSLAALGSMINSQPSLVALSPPFLAAPSEWEVEATSMFELSAIALSAESSQIEDI</sequence>
<reference evidence="1" key="2">
    <citation type="journal article" date="2015" name="Data Brief">
        <title>Shoot transcriptome of the giant reed, Arundo donax.</title>
        <authorList>
            <person name="Barrero R.A."/>
            <person name="Guerrero F.D."/>
            <person name="Moolhuijzen P."/>
            <person name="Goolsby J.A."/>
            <person name="Tidwell J."/>
            <person name="Bellgard S.E."/>
            <person name="Bellgard M.I."/>
        </authorList>
    </citation>
    <scope>NUCLEOTIDE SEQUENCE</scope>
    <source>
        <tissue evidence="1">Shoot tissue taken approximately 20 cm above the soil surface</tissue>
    </source>
</reference>
<dbReference type="EMBL" id="GBRH01175078">
    <property type="protein sequence ID" value="JAE22818.1"/>
    <property type="molecule type" value="Transcribed_RNA"/>
</dbReference>
<name>A0A0A9GQ50_ARUDO</name>